<evidence type="ECO:0000313" key="10">
    <source>
        <dbReference type="Proteomes" id="UP000604161"/>
    </source>
</evidence>
<dbReference type="InterPro" id="IPR005106">
    <property type="entry name" value="Asp/hSer_DH_NAD-bd"/>
</dbReference>
<keyword evidence="2 6" id="KW-0662">Pyridine nucleotide biosynthesis</keyword>
<dbReference type="Pfam" id="PF03447">
    <property type="entry name" value="NAD_binding_3"/>
    <property type="match status" value="1"/>
</dbReference>
<evidence type="ECO:0000256" key="2">
    <source>
        <dbReference type="ARBA" id="ARBA00022642"/>
    </source>
</evidence>
<feature type="domain" description="Aspartate/homoserine dehydrogenase NAD-binding" evidence="8">
    <location>
        <begin position="13"/>
        <end position="129"/>
    </location>
</feature>
<proteinExistence type="inferred from homology"/>
<dbReference type="HAMAP" id="MF_01265">
    <property type="entry name" value="NadX"/>
    <property type="match status" value="1"/>
</dbReference>
<comment type="miscellaneous">
    <text evidence="6">The iminoaspartate product is unstable in aqueous solution and can decompose to oxaloacetate and ammonia.</text>
</comment>
<comment type="caution">
    <text evidence="6">Lacks conserved residue(s) required for the propagation of feature annotation.</text>
</comment>
<keyword evidence="4 6" id="KW-0560">Oxidoreductase</keyword>
<keyword evidence="5 6" id="KW-0520">NAD</keyword>
<comment type="caution">
    <text evidence="9">The sequence shown here is derived from an EMBL/GenBank/DDBJ whole genome shotgun (WGS) entry which is preliminary data.</text>
</comment>
<sequence length="278" mass="29677">MKSNTKLKVGIIGLGAIGQHVANSIENGEVGKAELVSLLCRNKEKYLTINADKSEYFKLLITDSSDVFFATKPDIIIEAAGQETLSQYGVEILEKGIDLLVSSIGLFTDDRVLNAFIQAAEKSGSKLLLSSGALPAVDWMSAASLSKVNDVSITQTKPVNSWKGTPAENFVDLDAIKVPTCFFEGTARESASLFPKSSNISAMLALATVGLDSTKVKLIADPMESVMYTDIAFDSEVGKLQTRWQGVPSEVTPSTSADVPLTIVKALKNLTSSVCYGV</sequence>
<evidence type="ECO:0000256" key="1">
    <source>
        <dbReference type="ARBA" id="ARBA00008331"/>
    </source>
</evidence>
<evidence type="ECO:0000256" key="6">
    <source>
        <dbReference type="HAMAP-Rule" id="MF_01265"/>
    </source>
</evidence>
<dbReference type="Pfam" id="PF01958">
    <property type="entry name" value="Asp_DH_C"/>
    <property type="match status" value="1"/>
</dbReference>
<dbReference type="PANTHER" id="PTHR31873:SF6">
    <property type="entry name" value="ASPARTATE DEHYDROGENASE DOMAIN-CONTAINING PROTEIN"/>
    <property type="match status" value="1"/>
</dbReference>
<dbReference type="EC" id="1.4.1.21" evidence="6"/>
<comment type="function">
    <text evidence="6">Specifically catalyzes the NAD or NADP-dependent dehydrogenation of L-aspartate to iminoaspartate.</text>
</comment>
<feature type="domain" description="Aspartate dehydrogenase" evidence="7">
    <location>
        <begin position="177"/>
        <end position="261"/>
    </location>
</feature>
<dbReference type="PANTHER" id="PTHR31873">
    <property type="entry name" value="L-ASPARTATE DEHYDROGENASE-RELATED"/>
    <property type="match status" value="1"/>
</dbReference>
<evidence type="ECO:0000256" key="4">
    <source>
        <dbReference type="ARBA" id="ARBA00023002"/>
    </source>
</evidence>
<comment type="pathway">
    <text evidence="6">Cofactor biosynthesis; NAD(+) biosynthesis; iminoaspartate from L-aspartate (dehydrogenase route): step 1/1.</text>
</comment>
<dbReference type="GO" id="GO:0033735">
    <property type="term" value="F:aspartate dehydrogenase [NAD(P)+] activity"/>
    <property type="evidence" value="ECO:0007669"/>
    <property type="project" value="UniProtKB-EC"/>
</dbReference>
<dbReference type="EMBL" id="JACYFC010000002">
    <property type="protein sequence ID" value="MBD5771203.1"/>
    <property type="molecule type" value="Genomic_DNA"/>
</dbReference>
<gene>
    <name evidence="6" type="primary">nadX</name>
    <name evidence="9" type="ORF">IF202_09060</name>
</gene>
<dbReference type="Proteomes" id="UP000604161">
    <property type="component" value="Unassembled WGS sequence"/>
</dbReference>
<dbReference type="InterPro" id="IPR020626">
    <property type="entry name" value="Asp_DH_prok"/>
</dbReference>
<dbReference type="SUPFAM" id="SSF51735">
    <property type="entry name" value="NAD(P)-binding Rossmann-fold domains"/>
    <property type="match status" value="1"/>
</dbReference>
<dbReference type="InterPro" id="IPR011182">
    <property type="entry name" value="L-Asp_DH"/>
</dbReference>
<evidence type="ECO:0000256" key="3">
    <source>
        <dbReference type="ARBA" id="ARBA00022857"/>
    </source>
</evidence>
<keyword evidence="3 6" id="KW-0521">NADP</keyword>
<name>A0ABR8NYS5_9GAMM</name>
<feature type="binding site" evidence="6">
    <location>
        <position position="199"/>
    </location>
    <ligand>
        <name>NAD(+)</name>
        <dbReference type="ChEBI" id="CHEBI:57540"/>
    </ligand>
</feature>
<dbReference type="NCBIfam" id="NF009828">
    <property type="entry name" value="PRK13303.1-3"/>
    <property type="match status" value="1"/>
</dbReference>
<accession>A0ABR8NYS5</accession>
<keyword evidence="10" id="KW-1185">Reference proteome</keyword>
<evidence type="ECO:0000259" key="7">
    <source>
        <dbReference type="Pfam" id="PF01958"/>
    </source>
</evidence>
<comment type="similarity">
    <text evidence="1 6">Belongs to the L-aspartate dehydrogenase family.</text>
</comment>
<evidence type="ECO:0000313" key="9">
    <source>
        <dbReference type="EMBL" id="MBD5771203.1"/>
    </source>
</evidence>
<feature type="binding site" evidence="6">
    <location>
        <position position="133"/>
    </location>
    <ligand>
        <name>NAD(+)</name>
        <dbReference type="ChEBI" id="CHEBI:57540"/>
    </ligand>
</feature>
<dbReference type="Gene3D" id="3.40.50.720">
    <property type="entry name" value="NAD(P)-binding Rossmann-like Domain"/>
    <property type="match status" value="1"/>
</dbReference>
<dbReference type="PIRSF" id="PIRSF005227">
    <property type="entry name" value="Asp_dh_NAD_syn"/>
    <property type="match status" value="1"/>
</dbReference>
<organism evidence="9 10">
    <name type="scientific">Marinomonas colpomeniae</name>
    <dbReference type="NCBI Taxonomy" id="2774408"/>
    <lineage>
        <taxon>Bacteria</taxon>
        <taxon>Pseudomonadati</taxon>
        <taxon>Pseudomonadota</taxon>
        <taxon>Gammaproteobacteria</taxon>
        <taxon>Oceanospirillales</taxon>
        <taxon>Oceanospirillaceae</taxon>
        <taxon>Marinomonas</taxon>
    </lineage>
</organism>
<reference evidence="9 10" key="1">
    <citation type="submission" date="2020-09" db="EMBL/GenBank/DDBJ databases">
        <title>Marinomonas sp. nov., isolated from the cysticercosis algae of Qingdao, China.</title>
        <authorList>
            <person name="Sun X."/>
        </authorList>
    </citation>
    <scope>NUCLEOTIDE SEQUENCE [LARGE SCALE GENOMIC DNA]</scope>
    <source>
        <strain evidence="9 10">SM2066</strain>
    </source>
</reference>
<dbReference type="SUPFAM" id="SSF55347">
    <property type="entry name" value="Glyceraldehyde-3-phosphate dehydrogenase-like, C-terminal domain"/>
    <property type="match status" value="1"/>
</dbReference>
<dbReference type="Gene3D" id="3.30.360.10">
    <property type="entry name" value="Dihydrodipicolinate Reductase, domain 2"/>
    <property type="match status" value="1"/>
</dbReference>
<evidence type="ECO:0000256" key="5">
    <source>
        <dbReference type="ARBA" id="ARBA00023027"/>
    </source>
</evidence>
<comment type="catalytic activity">
    <reaction evidence="6">
        <text>L-aspartate + NADP(+) + H2O = oxaloacetate + NH4(+) + NADPH + H(+)</text>
        <dbReference type="Rhea" id="RHEA:11784"/>
        <dbReference type="ChEBI" id="CHEBI:15377"/>
        <dbReference type="ChEBI" id="CHEBI:15378"/>
        <dbReference type="ChEBI" id="CHEBI:16452"/>
        <dbReference type="ChEBI" id="CHEBI:28938"/>
        <dbReference type="ChEBI" id="CHEBI:29991"/>
        <dbReference type="ChEBI" id="CHEBI:57783"/>
        <dbReference type="ChEBI" id="CHEBI:58349"/>
        <dbReference type="EC" id="1.4.1.21"/>
    </reaction>
</comment>
<evidence type="ECO:0000259" key="8">
    <source>
        <dbReference type="Pfam" id="PF03447"/>
    </source>
</evidence>
<comment type="catalytic activity">
    <reaction evidence="6">
        <text>L-aspartate + NAD(+) + H2O = oxaloacetate + NH4(+) + NADH + H(+)</text>
        <dbReference type="Rhea" id="RHEA:11788"/>
        <dbReference type="ChEBI" id="CHEBI:15377"/>
        <dbReference type="ChEBI" id="CHEBI:15378"/>
        <dbReference type="ChEBI" id="CHEBI:16452"/>
        <dbReference type="ChEBI" id="CHEBI:28938"/>
        <dbReference type="ChEBI" id="CHEBI:29991"/>
        <dbReference type="ChEBI" id="CHEBI:57540"/>
        <dbReference type="ChEBI" id="CHEBI:57945"/>
        <dbReference type="EC" id="1.4.1.21"/>
    </reaction>
</comment>
<dbReference type="InterPro" id="IPR002811">
    <property type="entry name" value="Asp_DH"/>
</dbReference>
<dbReference type="InterPro" id="IPR036291">
    <property type="entry name" value="NAD(P)-bd_dom_sf"/>
</dbReference>
<protein>
    <recommendedName>
        <fullName evidence="6">L-aspartate dehydrogenase</fullName>
        <ecNumber evidence="6">1.4.1.21</ecNumber>
    </recommendedName>
</protein>
<dbReference type="RefSeq" id="WP_191594544.1">
    <property type="nucleotide sequence ID" value="NZ_JACYFC010000002.1"/>
</dbReference>